<feature type="domain" description="Endoplasmic reticulum metallopeptidase 1/1-A TM" evidence="5">
    <location>
        <begin position="88"/>
        <end position="216"/>
    </location>
</feature>
<dbReference type="InterPro" id="IPR053974">
    <property type="entry name" value="ERMP1_1-A_TM"/>
</dbReference>
<dbReference type="EMBL" id="CAJQZP010001133">
    <property type="protein sequence ID" value="CAG5020129.1"/>
    <property type="molecule type" value="Genomic_DNA"/>
</dbReference>
<sequence length="682" mass="72467">MSRGAWWRAVRRGAGAAVAGAAAGVCAAAAAGTLLHAAGARLLFYARPQLLLPLYALPAVCGWWWGARAAWRGGGGAALRGWWRARAYGDALCVLAGGTLLCCAAAGLRSAFLPLLWALMPAAADAAASLLRLAPRGRALCWVLGGALPAAQTCYLALASLDMFVPIMGRAGTPPLPPDVIMAVLVGALTITALSWALPLVVAANNVDKLLWAMAGMWAASSALALAAGAGAGAGAAYSAARPQRVLLFHVRRTEHAAGAAPQLLYWLPEIDTNTPRSLLGIGRVSVEGMEAAQVTSAEDCARWVYCGAPYYLPVRSLVARGHQLPAASAPLTRLHARLQLQRLQRSRTNGTLTALHLHLHGEWRCPHPGGAEPPAARSQRAPHASARAPAAAAPPALAHQRHFDRATPAATRGAARIPVARGHQLPAASAPLTRLHARLQLQRLQRSRTNGTLTALHLQLHGEWRCPHPGDAEPPAARSQRAPHASARTPAAAAPAALAHQRHFDRATPAPTRYTVSGAARIPVTRGHQLPAASAPLTRLHARLQLQRLQRSRTNGTLTALHLHLHGDGARYVVCVVSPVAGARVSWSSAVARPLAGPRWGDRHTYFFALHHARPQPSWHLELHIQHNLEREPEKLVDVSVAGHSLFGEDKLEDAHRRLLDALPAWTAPTGWGVDLHLYSL</sequence>
<feature type="transmembrane region" description="Helical" evidence="3">
    <location>
        <begin position="140"/>
        <end position="161"/>
    </location>
</feature>
<feature type="compositionally biased region" description="Low complexity" evidence="2">
    <location>
        <begin position="483"/>
        <end position="494"/>
    </location>
</feature>
<comment type="similarity">
    <text evidence="1">Belongs to the peptidase M28 family.</text>
</comment>
<evidence type="ECO:0000313" key="7">
    <source>
        <dbReference type="Proteomes" id="UP000691718"/>
    </source>
</evidence>
<dbReference type="AlphaFoldDB" id="A0A8S3XHC5"/>
<reference evidence="6" key="1">
    <citation type="submission" date="2021-04" db="EMBL/GenBank/DDBJ databases">
        <authorList>
            <person name="Tunstrom K."/>
        </authorList>
    </citation>
    <scope>NUCLEOTIDE SEQUENCE</scope>
</reference>
<accession>A0A8S3XHC5</accession>
<feature type="region of interest" description="Disordered" evidence="2">
    <location>
        <begin position="366"/>
        <end position="402"/>
    </location>
</feature>
<proteinExistence type="inferred from homology"/>
<evidence type="ECO:0000259" key="5">
    <source>
        <dbReference type="Pfam" id="PF22249"/>
    </source>
</evidence>
<feature type="transmembrane region" description="Helical" evidence="3">
    <location>
        <begin position="44"/>
        <end position="66"/>
    </location>
</feature>
<evidence type="ECO:0000256" key="1">
    <source>
        <dbReference type="ARBA" id="ARBA00010918"/>
    </source>
</evidence>
<feature type="transmembrane region" description="Helical" evidence="3">
    <location>
        <begin position="181"/>
        <end position="203"/>
    </location>
</feature>
<keyword evidence="3" id="KW-1133">Transmembrane helix</keyword>
<keyword evidence="3" id="KW-0472">Membrane</keyword>
<comment type="caution">
    <text evidence="6">The sequence shown here is derived from an EMBL/GenBank/DDBJ whole genome shotgun (WGS) entry which is preliminary data.</text>
</comment>
<evidence type="ECO:0000313" key="6">
    <source>
        <dbReference type="EMBL" id="CAG5020129.1"/>
    </source>
</evidence>
<feature type="compositionally biased region" description="Low complexity" evidence="2">
    <location>
        <begin position="374"/>
        <end position="399"/>
    </location>
</feature>
<organism evidence="6 7">
    <name type="scientific">Parnassius apollo</name>
    <name type="common">Apollo butterfly</name>
    <name type="synonym">Papilio apollo</name>
    <dbReference type="NCBI Taxonomy" id="110799"/>
    <lineage>
        <taxon>Eukaryota</taxon>
        <taxon>Metazoa</taxon>
        <taxon>Ecdysozoa</taxon>
        <taxon>Arthropoda</taxon>
        <taxon>Hexapoda</taxon>
        <taxon>Insecta</taxon>
        <taxon>Pterygota</taxon>
        <taxon>Neoptera</taxon>
        <taxon>Endopterygota</taxon>
        <taxon>Lepidoptera</taxon>
        <taxon>Glossata</taxon>
        <taxon>Ditrysia</taxon>
        <taxon>Papilionoidea</taxon>
        <taxon>Papilionidae</taxon>
        <taxon>Parnassiinae</taxon>
        <taxon>Parnassini</taxon>
        <taxon>Parnassius</taxon>
        <taxon>Parnassius</taxon>
    </lineage>
</organism>
<evidence type="ECO:0000256" key="2">
    <source>
        <dbReference type="SAM" id="MobiDB-lite"/>
    </source>
</evidence>
<feature type="transmembrane region" description="Helical" evidence="3">
    <location>
        <begin position="114"/>
        <end position="133"/>
    </location>
</feature>
<gene>
    <name evidence="6" type="ORF">PAPOLLO_LOCUS17224</name>
</gene>
<name>A0A8S3XHC5_PARAO</name>
<feature type="domain" description="Endoplasmic reticulum metallopeptidase 1-like C-terminal" evidence="4">
    <location>
        <begin position="242"/>
        <end position="362"/>
    </location>
</feature>
<feature type="transmembrane region" description="Helical" evidence="3">
    <location>
        <begin position="210"/>
        <end position="238"/>
    </location>
</feature>
<protein>
    <submittedName>
        <fullName evidence="6">(apollo) hypothetical protein</fullName>
    </submittedName>
</protein>
<feature type="domain" description="Endoplasmic reticulum metallopeptidase 1-like C-terminal" evidence="4">
    <location>
        <begin position="529"/>
        <end position="680"/>
    </location>
</feature>
<dbReference type="Pfam" id="PF22248">
    <property type="entry name" value="ERMP1_C"/>
    <property type="match status" value="2"/>
</dbReference>
<dbReference type="InterPro" id="IPR053973">
    <property type="entry name" value="ERMP1-like_C"/>
</dbReference>
<feature type="region of interest" description="Disordered" evidence="2">
    <location>
        <begin position="469"/>
        <end position="494"/>
    </location>
</feature>
<evidence type="ECO:0000259" key="4">
    <source>
        <dbReference type="Pfam" id="PF22248"/>
    </source>
</evidence>
<dbReference type="Pfam" id="PF22249">
    <property type="entry name" value="ERMP1-TM"/>
    <property type="match status" value="1"/>
</dbReference>
<dbReference type="OrthoDB" id="76293at2759"/>
<feature type="transmembrane region" description="Helical" evidence="3">
    <location>
        <begin position="87"/>
        <end position="108"/>
    </location>
</feature>
<keyword evidence="3" id="KW-0812">Transmembrane</keyword>
<evidence type="ECO:0000256" key="3">
    <source>
        <dbReference type="SAM" id="Phobius"/>
    </source>
</evidence>
<keyword evidence="7" id="KW-1185">Reference proteome</keyword>
<dbReference type="Proteomes" id="UP000691718">
    <property type="component" value="Unassembled WGS sequence"/>
</dbReference>